<proteinExistence type="predicted"/>
<protein>
    <submittedName>
        <fullName evidence="3">Lipopolysaccharide core heptosyltransferase I</fullName>
    </submittedName>
</protein>
<evidence type="ECO:0000313" key="3">
    <source>
        <dbReference type="EMBL" id="VAW35602.1"/>
    </source>
</evidence>
<reference evidence="3" key="1">
    <citation type="submission" date="2018-06" db="EMBL/GenBank/DDBJ databases">
        <authorList>
            <person name="Zhirakovskaya E."/>
        </authorList>
    </citation>
    <scope>NUCLEOTIDE SEQUENCE</scope>
</reference>
<accession>A0A3B0V9W9</accession>
<organism evidence="3">
    <name type="scientific">hydrothermal vent metagenome</name>
    <dbReference type="NCBI Taxonomy" id="652676"/>
    <lineage>
        <taxon>unclassified sequences</taxon>
        <taxon>metagenomes</taxon>
        <taxon>ecological metagenomes</taxon>
    </lineage>
</organism>
<dbReference type="GO" id="GO:0009244">
    <property type="term" value="P:lipopolysaccharide core region biosynthetic process"/>
    <property type="evidence" value="ECO:0007669"/>
    <property type="project" value="TreeGrafter"/>
</dbReference>
<dbReference type="InterPro" id="IPR051199">
    <property type="entry name" value="LPS_LOS_Heptosyltrfase"/>
</dbReference>
<dbReference type="GO" id="GO:0005829">
    <property type="term" value="C:cytosol"/>
    <property type="evidence" value="ECO:0007669"/>
    <property type="project" value="TreeGrafter"/>
</dbReference>
<dbReference type="SUPFAM" id="SSF53756">
    <property type="entry name" value="UDP-Glycosyltransferase/glycogen phosphorylase"/>
    <property type="match status" value="1"/>
</dbReference>
<dbReference type="AlphaFoldDB" id="A0A3B0V9W9"/>
<evidence type="ECO:0000256" key="2">
    <source>
        <dbReference type="ARBA" id="ARBA00022679"/>
    </source>
</evidence>
<keyword evidence="1" id="KW-0328">Glycosyltransferase</keyword>
<dbReference type="GO" id="GO:0008713">
    <property type="term" value="F:ADP-heptose-lipopolysaccharide heptosyltransferase activity"/>
    <property type="evidence" value="ECO:0007669"/>
    <property type="project" value="TreeGrafter"/>
</dbReference>
<sequence>MHIAAAAGVPVVALFGPTAPWRTGPHGGQHTIIRTAPPCSPCFKKKCLTGSCMKDIKAEAVYQAALLYL</sequence>
<evidence type="ECO:0000256" key="1">
    <source>
        <dbReference type="ARBA" id="ARBA00022676"/>
    </source>
</evidence>
<dbReference type="EMBL" id="UOEX01000136">
    <property type="protein sequence ID" value="VAW35602.1"/>
    <property type="molecule type" value="Genomic_DNA"/>
</dbReference>
<keyword evidence="2 3" id="KW-0808">Transferase</keyword>
<name>A0A3B0V9W9_9ZZZZ</name>
<dbReference type="PANTHER" id="PTHR30160">
    <property type="entry name" value="TETRAACYLDISACCHARIDE 4'-KINASE-RELATED"/>
    <property type="match status" value="1"/>
</dbReference>
<dbReference type="Gene3D" id="3.40.50.2000">
    <property type="entry name" value="Glycogen Phosphorylase B"/>
    <property type="match status" value="1"/>
</dbReference>
<dbReference type="InterPro" id="IPR002201">
    <property type="entry name" value="Glyco_trans_9"/>
</dbReference>
<gene>
    <name evidence="3" type="ORF">MNBD_DELTA03-335</name>
</gene>
<dbReference type="Pfam" id="PF01075">
    <property type="entry name" value="Glyco_transf_9"/>
    <property type="match status" value="1"/>
</dbReference>